<dbReference type="PANTHER" id="PTHR43632">
    <property type="entry name" value="PERMEASE COMPONENT OF TUNGSTATE ABC TRANSPORTER"/>
    <property type="match status" value="1"/>
</dbReference>
<comment type="caution">
    <text evidence="7">The sequence shown here is derived from an EMBL/GenBank/DDBJ whole genome shotgun (WGS) entry which is preliminary data.</text>
</comment>
<dbReference type="SUPFAM" id="SSF161098">
    <property type="entry name" value="MetI-like"/>
    <property type="match status" value="1"/>
</dbReference>
<evidence type="ECO:0000256" key="1">
    <source>
        <dbReference type="ARBA" id="ARBA00004141"/>
    </source>
</evidence>
<dbReference type="AlphaFoldDB" id="A0A424YCT0"/>
<organism evidence="7 8">
    <name type="scientific">Candidatus Syntrophonatronum acetioxidans</name>
    <dbReference type="NCBI Taxonomy" id="1795816"/>
    <lineage>
        <taxon>Bacteria</taxon>
        <taxon>Bacillati</taxon>
        <taxon>Bacillota</taxon>
        <taxon>Clostridia</taxon>
        <taxon>Eubacteriales</taxon>
        <taxon>Syntrophomonadaceae</taxon>
        <taxon>Candidatus Syntrophonatronum</taxon>
    </lineage>
</organism>
<proteinExistence type="inferred from homology"/>
<dbReference type="Gene3D" id="1.10.3720.10">
    <property type="entry name" value="MetI-like"/>
    <property type="match status" value="1"/>
</dbReference>
<evidence type="ECO:0000256" key="5">
    <source>
        <dbReference type="RuleBase" id="RU363032"/>
    </source>
</evidence>
<dbReference type="PANTHER" id="PTHR43632:SF1">
    <property type="entry name" value="PERMEASE COMPONENT OF TUNGSTATE ABC TRANSPORTER"/>
    <property type="match status" value="1"/>
</dbReference>
<evidence type="ECO:0000313" key="7">
    <source>
        <dbReference type="EMBL" id="RQD75087.1"/>
    </source>
</evidence>
<feature type="transmembrane region" description="Helical" evidence="5">
    <location>
        <begin position="150"/>
        <end position="177"/>
    </location>
</feature>
<dbReference type="CDD" id="cd06261">
    <property type="entry name" value="TM_PBP2"/>
    <property type="match status" value="1"/>
</dbReference>
<feature type="transmembrane region" description="Helical" evidence="5">
    <location>
        <begin position="61"/>
        <end position="84"/>
    </location>
</feature>
<gene>
    <name evidence="7" type="ORF">D5R97_06700</name>
</gene>
<dbReference type="EMBL" id="QZAA01000170">
    <property type="protein sequence ID" value="RQD75087.1"/>
    <property type="molecule type" value="Genomic_DNA"/>
</dbReference>
<evidence type="ECO:0000256" key="4">
    <source>
        <dbReference type="ARBA" id="ARBA00023136"/>
    </source>
</evidence>
<keyword evidence="3 5" id="KW-1133">Transmembrane helix</keyword>
<comment type="subcellular location">
    <subcellularLocation>
        <location evidence="5">Cell membrane</location>
        <topology evidence="5">Multi-pass membrane protein</topology>
    </subcellularLocation>
    <subcellularLocation>
        <location evidence="1">Membrane</location>
        <topology evidence="1">Multi-pass membrane protein</topology>
    </subcellularLocation>
</comment>
<dbReference type="GO" id="GO:0005886">
    <property type="term" value="C:plasma membrane"/>
    <property type="evidence" value="ECO:0007669"/>
    <property type="project" value="UniProtKB-SubCell"/>
</dbReference>
<dbReference type="NCBIfam" id="NF038017">
    <property type="entry name" value="ABC_perm1"/>
    <property type="match status" value="1"/>
</dbReference>
<dbReference type="GO" id="GO:0055085">
    <property type="term" value="P:transmembrane transport"/>
    <property type="evidence" value="ECO:0007669"/>
    <property type="project" value="InterPro"/>
</dbReference>
<comment type="similarity">
    <text evidence="5">Belongs to the binding-protein-dependent transport system permease family.</text>
</comment>
<dbReference type="PROSITE" id="PS50928">
    <property type="entry name" value="ABC_TM1"/>
    <property type="match status" value="1"/>
</dbReference>
<sequence>MEGLGESLRLLLTFDPYVYDIIGLSLRITGAALLIATFIGVPLGTLLGLTNFRGKPVVTALLYTGMGFPPVVIGLFVFLLYSAVGPLGHLGWLFSTRAIITAQSIISFPMVAGFTMAAVMSVDKNLMRQLKALGATGFQASWAAIKEARIGVLVSIIAGFGAIISEVGAVMLVGGNIAGKTRVLTTAIVLETRQGNFGVAIAFGIILLTITFIGNLSMIYLQKRHMFE</sequence>
<name>A0A424YCT0_9FIRM</name>
<dbReference type="InterPro" id="IPR000515">
    <property type="entry name" value="MetI-like"/>
</dbReference>
<reference evidence="7 8" key="1">
    <citation type="submission" date="2018-08" db="EMBL/GenBank/DDBJ databases">
        <title>The metabolism and importance of syntrophic acetate oxidation coupled to methane or sulfide production in haloalkaline environments.</title>
        <authorList>
            <person name="Timmers P.H.A."/>
            <person name="Vavourakis C.D."/>
            <person name="Sorokin D.Y."/>
            <person name="Sinninghe Damste J.S."/>
            <person name="Muyzer G."/>
            <person name="Stams A.J.M."/>
            <person name="Plugge C.M."/>
        </authorList>
    </citation>
    <scope>NUCLEOTIDE SEQUENCE [LARGE SCALE GENOMIC DNA]</scope>
    <source>
        <strain evidence="7">MSAO_Bac1</strain>
    </source>
</reference>
<protein>
    <submittedName>
        <fullName evidence="7">ABC transporter permease subunit</fullName>
    </submittedName>
</protein>
<feature type="transmembrane region" description="Helical" evidence="5">
    <location>
        <begin position="28"/>
        <end position="49"/>
    </location>
</feature>
<keyword evidence="5" id="KW-0813">Transport</keyword>
<feature type="domain" description="ABC transmembrane type-1" evidence="6">
    <location>
        <begin position="22"/>
        <end position="218"/>
    </location>
</feature>
<dbReference type="InterPro" id="IPR035906">
    <property type="entry name" value="MetI-like_sf"/>
</dbReference>
<dbReference type="InterPro" id="IPR049783">
    <property type="entry name" value="ABC_perm_TupB-like"/>
</dbReference>
<feature type="transmembrane region" description="Helical" evidence="5">
    <location>
        <begin position="104"/>
        <end position="122"/>
    </location>
</feature>
<evidence type="ECO:0000259" key="6">
    <source>
        <dbReference type="PROSITE" id="PS50928"/>
    </source>
</evidence>
<evidence type="ECO:0000256" key="3">
    <source>
        <dbReference type="ARBA" id="ARBA00022989"/>
    </source>
</evidence>
<evidence type="ECO:0000256" key="2">
    <source>
        <dbReference type="ARBA" id="ARBA00022692"/>
    </source>
</evidence>
<keyword evidence="2 5" id="KW-0812">Transmembrane</keyword>
<accession>A0A424YCT0</accession>
<keyword evidence="4 5" id="KW-0472">Membrane</keyword>
<dbReference type="Proteomes" id="UP000285138">
    <property type="component" value="Unassembled WGS sequence"/>
</dbReference>
<evidence type="ECO:0000313" key="8">
    <source>
        <dbReference type="Proteomes" id="UP000285138"/>
    </source>
</evidence>
<dbReference type="Pfam" id="PF00528">
    <property type="entry name" value="BPD_transp_1"/>
    <property type="match status" value="1"/>
</dbReference>
<feature type="transmembrane region" description="Helical" evidence="5">
    <location>
        <begin position="197"/>
        <end position="221"/>
    </location>
</feature>